<dbReference type="InterPro" id="IPR000477">
    <property type="entry name" value="RT_dom"/>
</dbReference>
<dbReference type="Proteomes" id="UP000515123">
    <property type="component" value="Linkage group 24"/>
</dbReference>
<reference evidence="4" key="2">
    <citation type="submission" date="2025-08" db="UniProtKB">
        <authorList>
            <consortium name="RefSeq"/>
        </authorList>
    </citation>
    <scope>IDENTIFICATION</scope>
    <source>
        <tissue evidence="4">Leaf</tissue>
    </source>
</reference>
<organism evidence="3 4">
    <name type="scientific">Ananas comosus</name>
    <name type="common">Pineapple</name>
    <name type="synonym">Ananas ananas</name>
    <dbReference type="NCBI Taxonomy" id="4615"/>
    <lineage>
        <taxon>Eukaryota</taxon>
        <taxon>Viridiplantae</taxon>
        <taxon>Streptophyta</taxon>
        <taxon>Embryophyta</taxon>
        <taxon>Tracheophyta</taxon>
        <taxon>Spermatophyta</taxon>
        <taxon>Magnoliopsida</taxon>
        <taxon>Liliopsida</taxon>
        <taxon>Poales</taxon>
        <taxon>Bromeliaceae</taxon>
        <taxon>Bromelioideae</taxon>
        <taxon>Ananas</taxon>
    </lineage>
</organism>
<dbReference type="RefSeq" id="XP_020114727.1">
    <property type="nucleotide sequence ID" value="XM_020259138.1"/>
</dbReference>
<dbReference type="PROSITE" id="PS50878">
    <property type="entry name" value="RT_POL"/>
    <property type="match status" value="1"/>
</dbReference>
<dbReference type="Gene3D" id="3.10.10.10">
    <property type="entry name" value="HIV Type 1 Reverse Transcriptase, subunit A, domain 1"/>
    <property type="match status" value="1"/>
</dbReference>
<dbReference type="InterPro" id="IPR021109">
    <property type="entry name" value="Peptidase_aspartic_dom_sf"/>
</dbReference>
<dbReference type="Gene3D" id="2.40.70.10">
    <property type="entry name" value="Acid Proteases"/>
    <property type="match status" value="1"/>
</dbReference>
<dbReference type="InterPro" id="IPR053134">
    <property type="entry name" value="RNA-dir_DNA_polymerase"/>
</dbReference>
<evidence type="ECO:0000313" key="4">
    <source>
        <dbReference type="RefSeq" id="XP_020114727.1"/>
    </source>
</evidence>
<dbReference type="GeneID" id="109728667"/>
<dbReference type="PANTHER" id="PTHR24559">
    <property type="entry name" value="TRANSPOSON TY3-I GAG-POL POLYPROTEIN"/>
    <property type="match status" value="1"/>
</dbReference>
<sequence>MAEEDRVFFFLDGLQPWEKKDLVGRATSRTKAPKASKAKGGGDRRAQNECRGRERGLVSPQKKLTCYVCGKNHWARDCRKKKQVNAIQTKQGEGNAEPTKIGALRLVNAVQGLASSSKPHNKELSHIDVTLNGRTTRALVDTGATHNFVAEMEAKQIGLPLEKDAGRIKAVNSEAQPVAGVANGVAIAMGPWRGNANFTAAPIDDFQVILSMDFLASWKAVPMPHLGALSIIDEAASCMLLASQEKTVSTQTLSALQLQKGVNRGEMTYLAAIREASDEGLEEEGLPAEIELVLVDFLDVLPPRREVNHDIELEPGAKPPAKAPYRMAPLKLEELQKQLKELHDTGFIRPSKASYGAPILFQQKSDGSLRLFIDYRALNKLMVKNKYPIPLVADLFDQLEKAKYFTKLDLCSGYYQVQIVEGDEEKTTCTMRYGAYEFLVMPFGLTNALATFCTLMNKLFHPYLDRFVVVYLDDIVVYSNTLQEHIEHLRTVFQVLWENQLFVKKEKCTFSKEEVHFLGHWIGQGLIRTNQRKVQAICKWETPTTVFELRSFLRLVNYYRRFIAGYSARAAPLTDLLKKNHSWDGHPIAYESRKLNDTERR</sequence>
<dbReference type="CDD" id="cd01647">
    <property type="entry name" value="RT_LTR"/>
    <property type="match status" value="1"/>
</dbReference>
<keyword evidence="3" id="KW-1185">Reference proteome</keyword>
<dbReference type="PROSITE" id="PS00141">
    <property type="entry name" value="ASP_PROTEASE"/>
    <property type="match status" value="1"/>
</dbReference>
<evidence type="ECO:0000259" key="2">
    <source>
        <dbReference type="PROSITE" id="PS50878"/>
    </source>
</evidence>
<dbReference type="SUPFAM" id="SSF56672">
    <property type="entry name" value="DNA/RNA polymerases"/>
    <property type="match status" value="1"/>
</dbReference>
<feature type="region of interest" description="Disordered" evidence="1">
    <location>
        <begin position="21"/>
        <end position="55"/>
    </location>
</feature>
<dbReference type="OrthoDB" id="1741804at2759"/>
<feature type="domain" description="Reverse transcriptase" evidence="2">
    <location>
        <begin position="343"/>
        <end position="522"/>
    </location>
</feature>
<dbReference type="SUPFAM" id="SSF50630">
    <property type="entry name" value="Acid proteases"/>
    <property type="match status" value="1"/>
</dbReference>
<gene>
    <name evidence="4" type="primary">LOC109728667</name>
</gene>
<proteinExistence type="predicted"/>
<dbReference type="InterPro" id="IPR001969">
    <property type="entry name" value="Aspartic_peptidase_AS"/>
</dbReference>
<dbReference type="AlphaFoldDB" id="A0A6P5H4F5"/>
<dbReference type="GO" id="GO:0006508">
    <property type="term" value="P:proteolysis"/>
    <property type="evidence" value="ECO:0007669"/>
    <property type="project" value="InterPro"/>
</dbReference>
<dbReference type="Gene3D" id="3.30.70.270">
    <property type="match status" value="2"/>
</dbReference>
<dbReference type="GO" id="GO:0004190">
    <property type="term" value="F:aspartic-type endopeptidase activity"/>
    <property type="evidence" value="ECO:0007669"/>
    <property type="project" value="InterPro"/>
</dbReference>
<evidence type="ECO:0000313" key="3">
    <source>
        <dbReference type="Proteomes" id="UP000515123"/>
    </source>
</evidence>
<dbReference type="PANTHER" id="PTHR24559:SF436">
    <property type="entry name" value="RNA-DIRECTED DNA POLYMERASE HOMOLOG"/>
    <property type="match status" value="1"/>
</dbReference>
<reference evidence="3" key="1">
    <citation type="journal article" date="2015" name="Nat. Genet.">
        <title>The pineapple genome and the evolution of CAM photosynthesis.</title>
        <authorList>
            <person name="Ming R."/>
            <person name="VanBuren R."/>
            <person name="Wai C.M."/>
            <person name="Tang H."/>
            <person name="Schatz M.C."/>
            <person name="Bowers J.E."/>
            <person name="Lyons E."/>
            <person name="Wang M.L."/>
            <person name="Chen J."/>
            <person name="Biggers E."/>
            <person name="Zhang J."/>
            <person name="Huang L."/>
            <person name="Zhang L."/>
            <person name="Miao W."/>
            <person name="Zhang J."/>
            <person name="Ye Z."/>
            <person name="Miao C."/>
            <person name="Lin Z."/>
            <person name="Wang H."/>
            <person name="Zhou H."/>
            <person name="Yim W.C."/>
            <person name="Priest H.D."/>
            <person name="Zheng C."/>
            <person name="Woodhouse M."/>
            <person name="Edger P.P."/>
            <person name="Guyot R."/>
            <person name="Guo H.B."/>
            <person name="Guo H."/>
            <person name="Zheng G."/>
            <person name="Singh R."/>
            <person name="Sharma A."/>
            <person name="Min X."/>
            <person name="Zheng Y."/>
            <person name="Lee H."/>
            <person name="Gurtowski J."/>
            <person name="Sedlazeck F.J."/>
            <person name="Harkess A."/>
            <person name="McKain M.R."/>
            <person name="Liao Z."/>
            <person name="Fang J."/>
            <person name="Liu J."/>
            <person name="Zhang X."/>
            <person name="Zhang Q."/>
            <person name="Hu W."/>
            <person name="Qin Y."/>
            <person name="Wang K."/>
            <person name="Chen L.Y."/>
            <person name="Shirley N."/>
            <person name="Lin Y.R."/>
            <person name="Liu L.Y."/>
            <person name="Hernandez A.G."/>
            <person name="Wright C.L."/>
            <person name="Bulone V."/>
            <person name="Tuskan G.A."/>
            <person name="Heath K."/>
            <person name="Zee F."/>
            <person name="Moore P.H."/>
            <person name="Sunkar R."/>
            <person name="Leebens-Mack J.H."/>
            <person name="Mockler T."/>
            <person name="Bennetzen J.L."/>
            <person name="Freeling M."/>
            <person name="Sankoff D."/>
            <person name="Paterson A.H."/>
            <person name="Zhu X."/>
            <person name="Yang X."/>
            <person name="Smith J.A."/>
            <person name="Cushman J.C."/>
            <person name="Paull R.E."/>
            <person name="Yu Q."/>
        </authorList>
    </citation>
    <scope>NUCLEOTIDE SEQUENCE [LARGE SCALE GENOMIC DNA]</scope>
    <source>
        <strain evidence="3">cv. F153</strain>
    </source>
</reference>
<protein>
    <submittedName>
        <fullName evidence="4">Uncharacterized protein LOC109728667</fullName>
    </submittedName>
</protein>
<evidence type="ECO:0000256" key="1">
    <source>
        <dbReference type="SAM" id="MobiDB-lite"/>
    </source>
</evidence>
<accession>A0A6P5H4F5</accession>
<dbReference type="InterPro" id="IPR043502">
    <property type="entry name" value="DNA/RNA_pol_sf"/>
</dbReference>
<feature type="compositionally biased region" description="Basic and acidic residues" evidence="1">
    <location>
        <begin position="40"/>
        <end position="55"/>
    </location>
</feature>
<dbReference type="CDD" id="cd00303">
    <property type="entry name" value="retropepsin_like"/>
    <property type="match status" value="1"/>
</dbReference>
<dbReference type="Pfam" id="PF13650">
    <property type="entry name" value="Asp_protease_2"/>
    <property type="match status" value="1"/>
</dbReference>
<dbReference type="Pfam" id="PF00078">
    <property type="entry name" value="RVT_1"/>
    <property type="match status" value="1"/>
</dbReference>
<name>A0A6P5H4F5_ANACO</name>
<dbReference type="InterPro" id="IPR043128">
    <property type="entry name" value="Rev_trsase/Diguanyl_cyclase"/>
</dbReference>